<feature type="signal peptide" evidence="1">
    <location>
        <begin position="1"/>
        <end position="17"/>
    </location>
</feature>
<dbReference type="STRING" id="504472.Slin_6464"/>
<sequence>MKPLFAFLLLLSSLASVKGQDPPKTLTNQELQDFHDETLKRIKSFVDFLGVIADKNRSFDERNDAIQTVMLMFEKGATVEVSNINKGEVKTHKLRQYLENVKSLPYSRIEITNYDAARLDNWTRQLDGSYRATGTFFQEFKGWHKDQGDPRPYGDRTTKKIDADLRVREDTFYKEKHWMVLFRNVTVHSTERIPVK</sequence>
<dbReference type="RefSeq" id="WP_012930905.1">
    <property type="nucleotide sequence ID" value="NC_013730.1"/>
</dbReference>
<accession>D2QUD9</accession>
<evidence type="ECO:0000313" key="2">
    <source>
        <dbReference type="EMBL" id="ADB42421.1"/>
    </source>
</evidence>
<evidence type="ECO:0000256" key="1">
    <source>
        <dbReference type="SAM" id="SignalP"/>
    </source>
</evidence>
<dbReference type="EMBL" id="CP001769">
    <property type="protein sequence ID" value="ADB42421.1"/>
    <property type="molecule type" value="Genomic_DNA"/>
</dbReference>
<keyword evidence="3" id="KW-1185">Reference proteome</keyword>
<gene>
    <name evidence="2" type="ordered locus">Slin_6464</name>
</gene>
<feature type="chain" id="PRO_5003035978" description="SnoaL-like domain-containing protein" evidence="1">
    <location>
        <begin position="18"/>
        <end position="196"/>
    </location>
</feature>
<reference evidence="2 3" key="1">
    <citation type="journal article" date="2010" name="Stand. Genomic Sci.">
        <title>Complete genome sequence of Spirosoma linguale type strain (1).</title>
        <authorList>
            <person name="Lail K."/>
            <person name="Sikorski J."/>
            <person name="Saunders E."/>
            <person name="Lapidus A."/>
            <person name="Glavina Del Rio T."/>
            <person name="Copeland A."/>
            <person name="Tice H."/>
            <person name="Cheng J.-F."/>
            <person name="Lucas S."/>
            <person name="Nolan M."/>
            <person name="Bruce D."/>
            <person name="Goodwin L."/>
            <person name="Pitluck S."/>
            <person name="Ivanova N."/>
            <person name="Mavromatis K."/>
            <person name="Ovchinnikova G."/>
            <person name="Pati A."/>
            <person name="Chen A."/>
            <person name="Palaniappan K."/>
            <person name="Land M."/>
            <person name="Hauser L."/>
            <person name="Chang Y.-J."/>
            <person name="Jeffries C.D."/>
            <person name="Chain P."/>
            <person name="Brettin T."/>
            <person name="Detter J.C."/>
            <person name="Schuetze A."/>
            <person name="Rohde M."/>
            <person name="Tindall B.J."/>
            <person name="Goeker M."/>
            <person name="Bristow J."/>
            <person name="Eisen J.A."/>
            <person name="Markowitz V."/>
            <person name="Hugenholtz P."/>
            <person name="Kyrpides N.C."/>
            <person name="Klenk H.-P."/>
            <person name="Chen F."/>
        </authorList>
    </citation>
    <scope>NUCLEOTIDE SEQUENCE [LARGE SCALE GENOMIC DNA]</scope>
    <source>
        <strain evidence="3">ATCC 33905 / DSM 74 / LMG 10896 / Claus 1</strain>
    </source>
</reference>
<dbReference type="AlphaFoldDB" id="D2QUD9"/>
<protein>
    <recommendedName>
        <fullName evidence="4">SnoaL-like domain-containing protein</fullName>
    </recommendedName>
</protein>
<organism evidence="2 3">
    <name type="scientific">Spirosoma linguale (strain ATCC 33905 / DSM 74 / LMG 10896 / Claus 1)</name>
    <dbReference type="NCBI Taxonomy" id="504472"/>
    <lineage>
        <taxon>Bacteria</taxon>
        <taxon>Pseudomonadati</taxon>
        <taxon>Bacteroidota</taxon>
        <taxon>Cytophagia</taxon>
        <taxon>Cytophagales</taxon>
        <taxon>Cytophagaceae</taxon>
        <taxon>Spirosoma</taxon>
    </lineage>
</organism>
<proteinExistence type="predicted"/>
<evidence type="ECO:0008006" key="4">
    <source>
        <dbReference type="Google" id="ProtNLM"/>
    </source>
</evidence>
<dbReference type="HOGENOM" id="CLU_1389457_0_0_10"/>
<dbReference type="Proteomes" id="UP000002028">
    <property type="component" value="Chromosome"/>
</dbReference>
<name>D2QUD9_SPILD</name>
<dbReference type="KEGG" id="sli:Slin_6464"/>
<keyword evidence="1" id="KW-0732">Signal</keyword>
<evidence type="ECO:0000313" key="3">
    <source>
        <dbReference type="Proteomes" id="UP000002028"/>
    </source>
</evidence>